<dbReference type="Gene3D" id="3.30.9.10">
    <property type="entry name" value="D-Amino Acid Oxidase, subunit A, domain 2"/>
    <property type="match status" value="1"/>
</dbReference>
<evidence type="ECO:0000256" key="3">
    <source>
        <dbReference type="ARBA" id="ARBA00046185"/>
    </source>
</evidence>
<evidence type="ECO:0000256" key="4">
    <source>
        <dbReference type="SAM" id="MobiDB-lite"/>
    </source>
</evidence>
<evidence type="ECO:0000313" key="6">
    <source>
        <dbReference type="EMBL" id="TRY90584.1"/>
    </source>
</evidence>
<evidence type="ECO:0000256" key="2">
    <source>
        <dbReference type="ARBA" id="ARBA00039785"/>
    </source>
</evidence>
<dbReference type="InterPro" id="IPR036188">
    <property type="entry name" value="FAD/NAD-bd_sf"/>
</dbReference>
<reference evidence="6 7" key="1">
    <citation type="journal article" date="2019" name="Sci. Data">
        <title>Hybrid genome assembly and annotation of Danionella translucida.</title>
        <authorList>
            <person name="Kadobianskyi M."/>
            <person name="Schulze L."/>
            <person name="Schuelke M."/>
            <person name="Judkewitz B."/>
        </authorList>
    </citation>
    <scope>NUCLEOTIDE SEQUENCE [LARGE SCALE GENOMIC DNA]</scope>
    <source>
        <strain evidence="6 7">Bolton</strain>
    </source>
</reference>
<gene>
    <name evidence="6" type="ORF">DNTS_034633</name>
</gene>
<evidence type="ECO:0000256" key="1">
    <source>
        <dbReference type="ARBA" id="ARBA00023002"/>
    </source>
</evidence>
<dbReference type="Proteomes" id="UP000316079">
    <property type="component" value="Unassembled WGS sequence"/>
</dbReference>
<protein>
    <recommendedName>
        <fullName evidence="2">FAD-dependent oxidoreductase domain-containing protein 1</fullName>
    </recommendedName>
</protein>
<organism evidence="6 7">
    <name type="scientific">Danionella cerebrum</name>
    <dbReference type="NCBI Taxonomy" id="2873325"/>
    <lineage>
        <taxon>Eukaryota</taxon>
        <taxon>Metazoa</taxon>
        <taxon>Chordata</taxon>
        <taxon>Craniata</taxon>
        <taxon>Vertebrata</taxon>
        <taxon>Euteleostomi</taxon>
        <taxon>Actinopterygii</taxon>
        <taxon>Neopterygii</taxon>
        <taxon>Teleostei</taxon>
        <taxon>Ostariophysi</taxon>
        <taxon>Cypriniformes</taxon>
        <taxon>Danionidae</taxon>
        <taxon>Danioninae</taxon>
        <taxon>Danionella</taxon>
    </lineage>
</organism>
<accession>A0A553QKS5</accession>
<evidence type="ECO:0000313" key="7">
    <source>
        <dbReference type="Proteomes" id="UP000316079"/>
    </source>
</evidence>
<dbReference type="AlphaFoldDB" id="A0A553QKS5"/>
<dbReference type="PANTHER" id="PTHR13847:SF287">
    <property type="entry name" value="FAD-DEPENDENT OXIDOREDUCTASE DOMAIN-CONTAINING PROTEIN 1"/>
    <property type="match status" value="1"/>
</dbReference>
<dbReference type="OrthoDB" id="424974at2759"/>
<feature type="domain" description="FAD dependent oxidoreductase" evidence="5">
    <location>
        <begin position="7"/>
        <end position="106"/>
    </location>
</feature>
<dbReference type="PANTHER" id="PTHR13847">
    <property type="entry name" value="SARCOSINE DEHYDROGENASE-RELATED"/>
    <property type="match status" value="1"/>
</dbReference>
<keyword evidence="7" id="KW-1185">Reference proteome</keyword>
<dbReference type="GO" id="GO:0005739">
    <property type="term" value="C:mitochondrion"/>
    <property type="evidence" value="ECO:0007669"/>
    <property type="project" value="GOC"/>
</dbReference>
<proteinExistence type="predicted"/>
<dbReference type="GO" id="GO:0016491">
    <property type="term" value="F:oxidoreductase activity"/>
    <property type="evidence" value="ECO:0007669"/>
    <property type="project" value="UniProtKB-KW"/>
</dbReference>
<dbReference type="STRING" id="623744.A0A553QKS5"/>
<keyword evidence="1" id="KW-0560">Oxidoreductase</keyword>
<name>A0A553QKS5_9TELE</name>
<dbReference type="EMBL" id="SRMA01025838">
    <property type="protein sequence ID" value="TRY90584.1"/>
    <property type="molecule type" value="Genomic_DNA"/>
</dbReference>
<dbReference type="SUPFAM" id="SSF51905">
    <property type="entry name" value="FAD/NAD(P)-binding domain"/>
    <property type="match status" value="1"/>
</dbReference>
<comment type="caution">
    <text evidence="6">The sequence shown here is derived from an EMBL/GenBank/DDBJ whole genome shotgun (WGS) entry which is preliminary data.</text>
</comment>
<dbReference type="Gene3D" id="3.50.50.60">
    <property type="entry name" value="FAD/NAD(P)-binding domain"/>
    <property type="match status" value="1"/>
</dbReference>
<dbReference type="InterPro" id="IPR006076">
    <property type="entry name" value="FAD-dep_OxRdtase"/>
</dbReference>
<feature type="compositionally biased region" description="Gly residues" evidence="4">
    <location>
        <begin position="1"/>
        <end position="10"/>
    </location>
</feature>
<comment type="function">
    <text evidence="3">Required for the assembly of the mitochondrial membrane respiratory chain NADH dehydrogenase (Complex I). Involved in mid-late stages of complex I assembly.</text>
</comment>
<evidence type="ECO:0000259" key="5">
    <source>
        <dbReference type="Pfam" id="PF01266"/>
    </source>
</evidence>
<sequence>MRREGLGGNYLVGSSPKENEEPDVSNLDVDHEFFQEKVWPHLANRIPAFEELKVSTAWAGFYDYNAFDQNAILGIHPLVTNMYFATGFSGHGLQQSPAVGRAIAELIFDHKYKTLDLSALHPDRIIMNNPMLEKNIV</sequence>
<dbReference type="GO" id="GO:0032981">
    <property type="term" value="P:mitochondrial respiratory chain complex I assembly"/>
    <property type="evidence" value="ECO:0007669"/>
    <property type="project" value="TreeGrafter"/>
</dbReference>
<dbReference type="Pfam" id="PF01266">
    <property type="entry name" value="DAO"/>
    <property type="match status" value="1"/>
</dbReference>
<feature type="region of interest" description="Disordered" evidence="4">
    <location>
        <begin position="1"/>
        <end position="24"/>
    </location>
</feature>